<proteinExistence type="predicted"/>
<keyword evidence="3" id="KW-0614">Plasmid</keyword>
<sequence length="175" mass="20158">MIKELPGQSGWEDLGLPDLRYLVRELRSPAISEIKRGDTFEEALAIIHEHFGMSVPTVTSRTFETPVGSVTVLKPSLAHIVEKRPDSRERYVRYAIDTLSGPFEVWRVQYDNGDYRLAFVGAYEAKNDMLVIVDVKGGNILWNFMHCSSKKMNPHRRGELLYRRYEIESKEKGQL</sequence>
<dbReference type="Proteomes" id="UP000305348">
    <property type="component" value="Plasmid PP1"/>
</dbReference>
<evidence type="ECO:0000313" key="5">
    <source>
        <dbReference type="Proteomes" id="UP000305348"/>
    </source>
</evidence>
<dbReference type="EMBL" id="LJQA01000556">
    <property type="protein sequence ID" value="KPW91110.1"/>
    <property type="molecule type" value="Genomic_DNA"/>
</dbReference>
<dbReference type="RefSeq" id="WP_053486769.1">
    <property type="nucleotide sequence ID" value="NZ_LIIG01000103.1"/>
</dbReference>
<dbReference type="Pfam" id="PF18810">
    <property type="entry name" value="PBECR2"/>
    <property type="match status" value="1"/>
</dbReference>
<dbReference type="EMBL" id="LT985210">
    <property type="protein sequence ID" value="SPD89284.1"/>
    <property type="molecule type" value="Genomic_DNA"/>
</dbReference>
<dbReference type="PATRIC" id="fig|264451.4.peg.1955"/>
<dbReference type="AlphaFoldDB" id="A0A0N8R413"/>
<reference evidence="2 4" key="1">
    <citation type="submission" date="2015-09" db="EMBL/GenBank/DDBJ databases">
        <title>Genome announcement of multiple Pseudomonas syringae strains.</title>
        <authorList>
            <person name="Thakur S."/>
            <person name="Wang P.W."/>
            <person name="Gong Y."/>
            <person name="Weir B.S."/>
            <person name="Guttman D.S."/>
        </authorList>
    </citation>
    <scope>NUCLEOTIDE SEQUENCE [LARGE SCALE GENOMIC DNA]</scope>
    <source>
        <strain evidence="2 4">ICMP17524</strain>
    </source>
</reference>
<dbReference type="Proteomes" id="UP000050356">
    <property type="component" value="Unassembled WGS sequence"/>
</dbReference>
<name>A0A0N8R413_PSESX</name>
<protein>
    <submittedName>
        <fullName evidence="2">SecA translocase subunit</fullName>
    </submittedName>
</protein>
<evidence type="ECO:0000313" key="2">
    <source>
        <dbReference type="EMBL" id="KPW91110.1"/>
    </source>
</evidence>
<gene>
    <name evidence="2" type="ORF">ALO50_200086</name>
    <name evidence="3" type="ORF">PSCFBP6110_P100009</name>
</gene>
<geneLocation type="plasmid" evidence="3">
    <name>PP1</name>
</geneLocation>
<feature type="domain" description="Phage-Barnase-EndoU-ColicinE5/D-RelE like nuclease 2" evidence="1">
    <location>
        <begin position="60"/>
        <end position="163"/>
    </location>
</feature>
<evidence type="ECO:0000313" key="3">
    <source>
        <dbReference type="EMBL" id="SPD89284.1"/>
    </source>
</evidence>
<organism evidence="2 4">
    <name type="scientific">Pseudomonas syringae pv. cerasicola</name>
    <dbReference type="NCBI Taxonomy" id="264451"/>
    <lineage>
        <taxon>Bacteria</taxon>
        <taxon>Pseudomonadati</taxon>
        <taxon>Pseudomonadota</taxon>
        <taxon>Gammaproteobacteria</taxon>
        <taxon>Pseudomonadales</taxon>
        <taxon>Pseudomonadaceae</taxon>
        <taxon>Pseudomonas</taxon>
        <taxon>Pseudomonas syringae</taxon>
    </lineage>
</organism>
<dbReference type="InterPro" id="IPR041110">
    <property type="entry name" value="PBECR2"/>
</dbReference>
<evidence type="ECO:0000259" key="1">
    <source>
        <dbReference type="Pfam" id="PF18810"/>
    </source>
</evidence>
<reference evidence="3" key="2">
    <citation type="submission" date="2018-02" db="EMBL/GenBank/DDBJ databases">
        <authorList>
            <person name="Cohen D.B."/>
            <person name="Kent A.D."/>
        </authorList>
    </citation>
    <scope>NUCLEOTIDE SEQUENCE</scope>
    <source>
        <strain evidence="3">CFBP 6110</strain>
    </source>
</reference>
<reference evidence="5" key="3">
    <citation type="submission" date="2018-02" db="EMBL/GenBank/DDBJ databases">
        <authorList>
            <person name="Blom J."/>
        </authorList>
    </citation>
    <scope>NUCLEOTIDE SEQUENCE [LARGE SCALE GENOMIC DNA]</scope>
    <source>
        <strain evidence="5">CFBP 6110</strain>
        <plasmid evidence="5">pp1</plasmid>
    </source>
</reference>
<evidence type="ECO:0000313" key="4">
    <source>
        <dbReference type="Proteomes" id="UP000050356"/>
    </source>
</evidence>
<accession>A0A0N8R413</accession>